<reference evidence="1 2" key="1">
    <citation type="submission" date="2020-08" db="EMBL/GenBank/DDBJ databases">
        <title>Genomic Encyclopedia of Type Strains, Phase IV (KMG-IV): sequencing the most valuable type-strain genomes for metagenomic binning, comparative biology and taxonomic classification.</title>
        <authorList>
            <person name="Goeker M."/>
        </authorList>
    </citation>
    <scope>NUCLEOTIDE SEQUENCE [LARGE SCALE GENOMIC DNA]</scope>
    <source>
        <strain evidence="1 2">DSM 101806</strain>
    </source>
</reference>
<dbReference type="Pfam" id="PF03928">
    <property type="entry name" value="HbpS-like"/>
    <property type="match status" value="1"/>
</dbReference>
<proteinExistence type="predicted"/>
<dbReference type="AlphaFoldDB" id="A0A7W6JWY9"/>
<dbReference type="InterPro" id="IPR038084">
    <property type="entry name" value="PduO/GlcC-like_sf"/>
</dbReference>
<protein>
    <submittedName>
        <fullName evidence="1">Uncharacterized protein (UPF0303 family)</fullName>
    </submittedName>
</protein>
<keyword evidence="2" id="KW-1185">Reference proteome</keyword>
<evidence type="ECO:0000313" key="2">
    <source>
        <dbReference type="Proteomes" id="UP000557392"/>
    </source>
</evidence>
<gene>
    <name evidence="1" type="ORF">GGR46_004672</name>
</gene>
<sequence>MQLEEIDREEQALALTRFDAEDAWWLGCHLRDRGTAAGAPIAIEIRRADTRLFSALLPGATGDNLGWIDRKIALVMRFERSSYAMRLKFDAAPPGAFDRFGLDLRTHVAAGGAVPIRIAGTGVIGAVAVSGLAQEEDHRYVIDALAALKAHQEAQA</sequence>
<evidence type="ECO:0000313" key="1">
    <source>
        <dbReference type="EMBL" id="MBB4101082.1"/>
    </source>
</evidence>
<name>A0A7W6JWY9_9SPHN</name>
<dbReference type="Gene3D" id="3.30.450.150">
    <property type="entry name" value="Haem-degrading domain"/>
    <property type="match status" value="1"/>
</dbReference>
<dbReference type="RefSeq" id="WP_184000450.1">
    <property type="nucleotide sequence ID" value="NZ_JACIEH010000005.1"/>
</dbReference>
<accession>A0A7W6JWY9</accession>
<dbReference type="Proteomes" id="UP000557392">
    <property type="component" value="Unassembled WGS sequence"/>
</dbReference>
<comment type="caution">
    <text evidence="1">The sequence shown here is derived from an EMBL/GenBank/DDBJ whole genome shotgun (WGS) entry which is preliminary data.</text>
</comment>
<dbReference type="NCBIfam" id="NF002696">
    <property type="entry name" value="PRK02487.1-5"/>
    <property type="match status" value="1"/>
</dbReference>
<dbReference type="EMBL" id="JACIEH010000005">
    <property type="protein sequence ID" value="MBB4101082.1"/>
    <property type="molecule type" value="Genomic_DNA"/>
</dbReference>
<dbReference type="InterPro" id="IPR010371">
    <property type="entry name" value="YBR137W-like"/>
</dbReference>
<dbReference type="SUPFAM" id="SSF143744">
    <property type="entry name" value="GlcG-like"/>
    <property type="match status" value="1"/>
</dbReference>
<dbReference type="InterPro" id="IPR005624">
    <property type="entry name" value="PduO/GlcC-like"/>
</dbReference>
<dbReference type="PANTHER" id="PTHR28255">
    <property type="match status" value="1"/>
</dbReference>
<organism evidence="1 2">
    <name type="scientific">Sphingomonas kyeonggiensis</name>
    <dbReference type="NCBI Taxonomy" id="1268553"/>
    <lineage>
        <taxon>Bacteria</taxon>
        <taxon>Pseudomonadati</taxon>
        <taxon>Pseudomonadota</taxon>
        <taxon>Alphaproteobacteria</taxon>
        <taxon>Sphingomonadales</taxon>
        <taxon>Sphingomonadaceae</taxon>
        <taxon>Sphingomonas</taxon>
    </lineage>
</organism>
<dbReference type="PIRSF" id="PIRSF008757">
    <property type="entry name" value="UCP008757"/>
    <property type="match status" value="1"/>
</dbReference>
<dbReference type="PANTHER" id="PTHR28255:SF1">
    <property type="entry name" value="UPF0303 PROTEIN YBR137W"/>
    <property type="match status" value="1"/>
</dbReference>